<dbReference type="Gene3D" id="3.90.180.10">
    <property type="entry name" value="Medium-chain alcohol dehydrogenases, catalytic domain"/>
    <property type="match status" value="1"/>
</dbReference>
<reference evidence="1 2" key="1">
    <citation type="submission" date="2018-06" db="EMBL/GenBank/DDBJ databases">
        <authorList>
            <consortium name="Pathogen Informatics"/>
            <person name="Doyle S."/>
        </authorList>
    </citation>
    <scope>NUCLEOTIDE SEQUENCE [LARGE SCALE GENOMIC DNA]</scope>
    <source>
        <strain evidence="1 2">NCTC10313</strain>
    </source>
</reference>
<evidence type="ECO:0000313" key="2">
    <source>
        <dbReference type="Proteomes" id="UP000254487"/>
    </source>
</evidence>
<evidence type="ECO:0000313" key="1">
    <source>
        <dbReference type="EMBL" id="STU74076.1"/>
    </source>
</evidence>
<accession>A0A377ZJX2</accession>
<protein>
    <submittedName>
        <fullName evidence="1">Benzyl alcohol dehydrogenase</fullName>
        <ecNumber evidence="1">1.1.1.90</ecNumber>
    </submittedName>
</protein>
<dbReference type="EMBL" id="UGLW01000003">
    <property type="protein sequence ID" value="STU74076.1"/>
    <property type="molecule type" value="Genomic_DNA"/>
</dbReference>
<sequence length="42" mass="4805">MQLYKQGKFPIDKLIAHYRWPDINQAFADSASGKVIKPVVVM</sequence>
<dbReference type="EC" id="1.1.1.90" evidence="1"/>
<dbReference type="Proteomes" id="UP000254487">
    <property type="component" value="Unassembled WGS sequence"/>
</dbReference>
<name>A0A377ZJX2_KLEPO</name>
<dbReference type="GO" id="GO:0018456">
    <property type="term" value="F:aryl-alcohol dehydrogenase (NAD+) activity"/>
    <property type="evidence" value="ECO:0007669"/>
    <property type="project" value="UniProtKB-EC"/>
</dbReference>
<proteinExistence type="predicted"/>
<gene>
    <name evidence="1" type="primary">xylB_3</name>
    <name evidence="1" type="ORF">NCTC10313_03380</name>
</gene>
<organism evidence="1 2">
    <name type="scientific">Klebsiella pneumoniae subsp. ozaenae</name>
    <dbReference type="NCBI Taxonomy" id="574"/>
    <lineage>
        <taxon>Bacteria</taxon>
        <taxon>Pseudomonadati</taxon>
        <taxon>Pseudomonadota</taxon>
        <taxon>Gammaproteobacteria</taxon>
        <taxon>Enterobacterales</taxon>
        <taxon>Enterobacteriaceae</taxon>
        <taxon>Klebsiella/Raoultella group</taxon>
        <taxon>Klebsiella</taxon>
        <taxon>Klebsiella pneumoniae complex</taxon>
    </lineage>
</organism>
<dbReference type="AlphaFoldDB" id="A0A377ZJX2"/>
<keyword evidence="1" id="KW-0560">Oxidoreductase</keyword>